<sequence length="224" mass="24202">MHTAIKRNMKITGTGSTNGGSFENVRIMGEAEILGSLDSDSFRSMGTLNVTGTLEARHYRQVGETVIRGDLIGNQLDILGQLDITGAIRGRAVKLRGQLDVRGGDCEAYRFESRGGFAIHGRLSAGEVDIRTWGPCRAREIAGGRVVARQSKWGGLKQLFSGQGAMTLTAELIEGDYVYLENTTADIVRGTNVTIGPGCSIGRVEYSKQLRRIGGSQVNEVVKR</sequence>
<dbReference type="KEGG" id="plyc:GXP70_25140"/>
<proteinExistence type="predicted"/>
<organism evidence="1 2">
    <name type="scientific">Paenibacillus lycopersici</name>
    <dbReference type="NCBI Taxonomy" id="2704462"/>
    <lineage>
        <taxon>Bacteria</taxon>
        <taxon>Bacillati</taxon>
        <taxon>Bacillota</taxon>
        <taxon>Bacilli</taxon>
        <taxon>Bacillales</taxon>
        <taxon>Paenibacillaceae</taxon>
        <taxon>Paenibacillus</taxon>
    </lineage>
</organism>
<name>A0A6C0G0H2_9BACL</name>
<reference evidence="1 2" key="1">
    <citation type="submission" date="2020-01" db="EMBL/GenBank/DDBJ databases">
        <title>Paenibacillus sp. nov., isolated from tomato rhizosphere.</title>
        <authorList>
            <person name="Weon H.-Y."/>
            <person name="Lee S.A."/>
        </authorList>
    </citation>
    <scope>NUCLEOTIDE SEQUENCE [LARGE SCALE GENOMIC DNA]</scope>
    <source>
        <strain evidence="1 2">12200R-189</strain>
    </source>
</reference>
<protein>
    <recommendedName>
        <fullName evidence="3">Polymer-forming cytoskeletal protein</fullName>
    </recommendedName>
</protein>
<gene>
    <name evidence="1" type="ORF">GXP70_25140</name>
</gene>
<keyword evidence="2" id="KW-1185">Reference proteome</keyword>
<dbReference type="EMBL" id="CP048209">
    <property type="protein sequence ID" value="QHT62918.1"/>
    <property type="molecule type" value="Genomic_DNA"/>
</dbReference>
<evidence type="ECO:0000313" key="1">
    <source>
        <dbReference type="EMBL" id="QHT62918.1"/>
    </source>
</evidence>
<evidence type="ECO:0008006" key="3">
    <source>
        <dbReference type="Google" id="ProtNLM"/>
    </source>
</evidence>
<dbReference type="Proteomes" id="UP000476064">
    <property type="component" value="Chromosome"/>
</dbReference>
<evidence type="ECO:0000313" key="2">
    <source>
        <dbReference type="Proteomes" id="UP000476064"/>
    </source>
</evidence>
<accession>A0A6C0G0H2</accession>
<dbReference type="RefSeq" id="WP_162359349.1">
    <property type="nucleotide sequence ID" value="NZ_CP048209.1"/>
</dbReference>
<dbReference type="AlphaFoldDB" id="A0A6C0G0H2"/>